<proteinExistence type="predicted"/>
<feature type="compositionally biased region" description="Polar residues" evidence="1">
    <location>
        <begin position="79"/>
        <end position="96"/>
    </location>
</feature>
<feature type="signal peptide" evidence="2">
    <location>
        <begin position="1"/>
        <end position="20"/>
    </location>
</feature>
<evidence type="ECO:0000256" key="2">
    <source>
        <dbReference type="SAM" id="SignalP"/>
    </source>
</evidence>
<dbReference type="AlphaFoldDB" id="A0A5B0SK44"/>
<evidence type="ECO:0008006" key="5">
    <source>
        <dbReference type="Google" id="ProtNLM"/>
    </source>
</evidence>
<feature type="chain" id="PRO_5022929271" description="Alpha-carbonic anhydrase domain-containing protein" evidence="2">
    <location>
        <begin position="21"/>
        <end position="96"/>
    </location>
</feature>
<dbReference type="Proteomes" id="UP000325313">
    <property type="component" value="Unassembled WGS sequence"/>
</dbReference>
<reference evidence="3 4" key="1">
    <citation type="submission" date="2019-05" db="EMBL/GenBank/DDBJ databases">
        <title>Emergence of the Ug99 lineage of the wheat stem rust pathogen through somatic hybridization.</title>
        <authorList>
            <person name="Li F."/>
            <person name="Upadhyaya N.M."/>
            <person name="Sperschneider J."/>
            <person name="Matny O."/>
            <person name="Nguyen-Phuc H."/>
            <person name="Mago R."/>
            <person name="Raley C."/>
            <person name="Miller M.E."/>
            <person name="Silverstein K.A.T."/>
            <person name="Henningsen E."/>
            <person name="Hirsch C.D."/>
            <person name="Visser B."/>
            <person name="Pretorius Z.A."/>
            <person name="Steffenson B.J."/>
            <person name="Schwessinger B."/>
            <person name="Dodds P.N."/>
            <person name="Figueroa M."/>
        </authorList>
    </citation>
    <scope>NUCLEOTIDE SEQUENCE [LARGE SCALE GENOMIC DNA]</scope>
    <source>
        <strain evidence="3 4">Ug99</strain>
    </source>
</reference>
<feature type="region of interest" description="Disordered" evidence="1">
    <location>
        <begin position="74"/>
        <end position="96"/>
    </location>
</feature>
<dbReference type="EMBL" id="VDEP01000002">
    <property type="protein sequence ID" value="KAA1138566.1"/>
    <property type="molecule type" value="Genomic_DNA"/>
</dbReference>
<name>A0A5B0SK44_PUCGR</name>
<keyword evidence="2" id="KW-0732">Signal</keyword>
<comment type="caution">
    <text evidence="3">The sequence shown here is derived from an EMBL/GenBank/DDBJ whole genome shotgun (WGS) entry which is preliminary data.</text>
</comment>
<evidence type="ECO:0000313" key="3">
    <source>
        <dbReference type="EMBL" id="KAA1138566.1"/>
    </source>
</evidence>
<evidence type="ECO:0000256" key="1">
    <source>
        <dbReference type="SAM" id="MobiDB-lite"/>
    </source>
</evidence>
<organism evidence="3 4">
    <name type="scientific">Puccinia graminis f. sp. tritici</name>
    <dbReference type="NCBI Taxonomy" id="56615"/>
    <lineage>
        <taxon>Eukaryota</taxon>
        <taxon>Fungi</taxon>
        <taxon>Dikarya</taxon>
        <taxon>Basidiomycota</taxon>
        <taxon>Pucciniomycotina</taxon>
        <taxon>Pucciniomycetes</taxon>
        <taxon>Pucciniales</taxon>
        <taxon>Pucciniaceae</taxon>
        <taxon>Puccinia</taxon>
    </lineage>
</organism>
<sequence>MLVRLSVLAFILLHLQATLGAPTGSINRRSKDGYTWDYHDYHGPEDCKKISCSISKNLRLGSFHHNNTLAMTSVPALPNQKNPSGSNTIYTLSSPI</sequence>
<gene>
    <name evidence="3" type="ORF">PGTUg99_029276</name>
</gene>
<accession>A0A5B0SK44</accession>
<evidence type="ECO:0000313" key="4">
    <source>
        <dbReference type="Proteomes" id="UP000325313"/>
    </source>
</evidence>
<protein>
    <recommendedName>
        <fullName evidence="5">Alpha-carbonic anhydrase domain-containing protein</fullName>
    </recommendedName>
</protein>